<dbReference type="GO" id="GO:0016811">
    <property type="term" value="F:hydrolase activity, acting on carbon-nitrogen (but not peptide) bonds, in linear amides"/>
    <property type="evidence" value="ECO:0007669"/>
    <property type="project" value="InterPro"/>
</dbReference>
<keyword evidence="4" id="KW-0865">Zymogen</keyword>
<feature type="binding site" evidence="6">
    <location>
        <position position="266"/>
    </location>
    <ligand>
        <name>Ca(2+)</name>
        <dbReference type="ChEBI" id="CHEBI:29108"/>
    </ligand>
</feature>
<dbReference type="GO" id="GO:0046872">
    <property type="term" value="F:metal ion binding"/>
    <property type="evidence" value="ECO:0007669"/>
    <property type="project" value="UniProtKB-KW"/>
</dbReference>
<dbReference type="Gene3D" id="1.10.439.10">
    <property type="entry name" value="Penicillin Amidohydrolase, domain 1"/>
    <property type="match status" value="1"/>
</dbReference>
<dbReference type="SUPFAM" id="SSF56235">
    <property type="entry name" value="N-terminal nucleophile aminohydrolases (Ntn hydrolases)"/>
    <property type="match status" value="1"/>
</dbReference>
<evidence type="ECO:0000256" key="5">
    <source>
        <dbReference type="PIRSR" id="PIRSR001227-1"/>
    </source>
</evidence>
<name>A0A1I5I0T1_9BACT</name>
<dbReference type="Gene3D" id="2.30.120.10">
    <property type="match status" value="1"/>
</dbReference>
<evidence type="ECO:0000256" key="4">
    <source>
        <dbReference type="ARBA" id="ARBA00023145"/>
    </source>
</evidence>
<feature type="binding site" evidence="6">
    <location>
        <position position="263"/>
    </location>
    <ligand>
        <name>Ca(2+)</name>
        <dbReference type="ChEBI" id="CHEBI:29108"/>
    </ligand>
</feature>
<dbReference type="RefSeq" id="WP_091654777.1">
    <property type="nucleotide sequence ID" value="NZ_FOVW01000008.1"/>
</dbReference>
<comment type="cofactor">
    <cofactor evidence="6">
        <name>Ca(2+)</name>
        <dbReference type="ChEBI" id="CHEBI:29108"/>
    </cofactor>
    <text evidence="6">Binds 1 Ca(2+) ion per dimer.</text>
</comment>
<reference evidence="8" key="1">
    <citation type="submission" date="2016-10" db="EMBL/GenBank/DDBJ databases">
        <authorList>
            <person name="Varghese N."/>
            <person name="Submissions S."/>
        </authorList>
    </citation>
    <scope>NUCLEOTIDE SEQUENCE [LARGE SCALE GENOMIC DNA]</scope>
    <source>
        <strain evidence="8">DSM 15282</strain>
    </source>
</reference>
<evidence type="ECO:0000256" key="1">
    <source>
        <dbReference type="ARBA" id="ARBA00006586"/>
    </source>
</evidence>
<evidence type="ECO:0000313" key="7">
    <source>
        <dbReference type="EMBL" id="SFO54145.1"/>
    </source>
</evidence>
<dbReference type="GO" id="GO:0017000">
    <property type="term" value="P:antibiotic biosynthetic process"/>
    <property type="evidence" value="ECO:0007669"/>
    <property type="project" value="InterPro"/>
</dbReference>
<dbReference type="InterPro" id="IPR014395">
    <property type="entry name" value="Pen/GL7ACA/AHL_acylase"/>
</dbReference>
<keyword evidence="3" id="KW-0378">Hydrolase</keyword>
<dbReference type="PIRSF" id="PIRSF001227">
    <property type="entry name" value="Pen_acylase"/>
    <property type="match status" value="1"/>
</dbReference>
<dbReference type="InterPro" id="IPR029055">
    <property type="entry name" value="Ntn_hydrolases_N"/>
</dbReference>
<keyword evidence="6" id="KW-0106">Calcium</keyword>
<gene>
    <name evidence="7" type="ORF">SAMN04488519_10813</name>
</gene>
<dbReference type="PROSITE" id="PS51257">
    <property type="entry name" value="PROKAR_LIPOPROTEIN"/>
    <property type="match status" value="1"/>
</dbReference>
<dbReference type="InterPro" id="IPR043146">
    <property type="entry name" value="Penicillin_amidase_N_B-knob"/>
</dbReference>
<dbReference type="InterPro" id="IPR023343">
    <property type="entry name" value="Penicillin_amidase_dom1"/>
</dbReference>
<evidence type="ECO:0000256" key="6">
    <source>
        <dbReference type="PIRSR" id="PIRSR001227-2"/>
    </source>
</evidence>
<dbReference type="PANTHER" id="PTHR34218">
    <property type="entry name" value="PEPTIDASE S45 PENICILLIN AMIDASE"/>
    <property type="match status" value="1"/>
</dbReference>
<comment type="similarity">
    <text evidence="1">Belongs to the peptidase S45 family.</text>
</comment>
<keyword evidence="6" id="KW-0479">Metal-binding</keyword>
<sequence>MRIDHSFGSFLLFIVFLSSCNSVHQESGWDSSQIQIARDDFGVPHIFGKTDADVAYGLAWAHAEDDFETIQKTMLAGKALVGRVYGEEGAAVDFFVQLLETQKIAKEKYESSFSAEFKKVLEGYAAGINDYALQHPKEMLYSRAFPVSTEDIASAYILSLAQMSGADRAVQAIFSGEVTVLPSDPNPKGSNAIAIHSDRTESGESFLAINSHQPLEGPVAWYEAHLHSEEGWNMLGGLFPGGAMIFHGVNENLGWAHTVNFPDLLDLYQLQSNPDNPNQYYVDGEWLTLEEKTIWLKVKLWDWLTIPVPKTIWKSIYGPTLVTDQGAFSIRLGALDRIGAPEQWWRMNKAKNFTEWKSAMERMDLTSFNTVYADKFDTIFYVSNGLLPIRKPGYDYTGTVPGNTRETLWTAYHDFKDLPQQVNPKSGYLYNTNHSPFKASSFSDNLNQNDFPSEMNFSKRDNNRSLRFREIMPDSGKISWEQFEQIKFDQKLPSQLAFRTNMQAMFSLDSAEFSDIAPQIQVLKNWDKSAGVKSEGAALFAFVYYYWWDKFDKMKRPFETTLTKEEAAEGIRAAKAHFKEHFGKELVGLGEYQKLVRGDKVLPLWGLDDVIAAMRSQNWENGMRKGVQGESYIMMVKFGEGLPKIETINVFGASNRPESPHYADQMERFLGRELKPMTLDKEEVLKNAREIYNPGKRQNP</sequence>
<dbReference type="AlphaFoldDB" id="A0A1I5I0T1"/>
<dbReference type="PANTHER" id="PTHR34218:SF3">
    <property type="entry name" value="ACYL-HOMOSERINE LACTONE ACYLASE PVDQ"/>
    <property type="match status" value="1"/>
</dbReference>
<keyword evidence="8" id="KW-1185">Reference proteome</keyword>
<evidence type="ECO:0000313" key="8">
    <source>
        <dbReference type="Proteomes" id="UP000199564"/>
    </source>
</evidence>
<dbReference type="InterPro" id="IPR002692">
    <property type="entry name" value="S45"/>
</dbReference>
<dbReference type="Proteomes" id="UP000199564">
    <property type="component" value="Unassembled WGS sequence"/>
</dbReference>
<dbReference type="Gene3D" id="1.10.1400.10">
    <property type="match status" value="1"/>
</dbReference>
<evidence type="ECO:0000256" key="3">
    <source>
        <dbReference type="ARBA" id="ARBA00022801"/>
    </source>
</evidence>
<accession>A0A1I5I0T1</accession>
<dbReference type="EMBL" id="FOVW01000008">
    <property type="protein sequence ID" value="SFO54145.1"/>
    <property type="molecule type" value="Genomic_DNA"/>
</dbReference>
<dbReference type="InterPro" id="IPR043147">
    <property type="entry name" value="Penicillin_amidase_A-knob"/>
</dbReference>
<keyword evidence="2" id="KW-0732">Signal</keyword>
<proteinExistence type="inferred from homology"/>
<dbReference type="Pfam" id="PF01804">
    <property type="entry name" value="Penicil_amidase"/>
    <property type="match status" value="1"/>
</dbReference>
<dbReference type="STRING" id="226506.SAMN04488519_10813"/>
<protein>
    <submittedName>
        <fullName evidence="7">Acyl-homoserine-lactone acylase</fullName>
    </submittedName>
</protein>
<dbReference type="CDD" id="cd01936">
    <property type="entry name" value="Ntn_CA"/>
    <property type="match status" value="1"/>
</dbReference>
<feature type="active site" description="Nucleophile" evidence="5">
    <location>
        <position position="190"/>
    </location>
</feature>
<organism evidence="7 8">
    <name type="scientific">Algoriphagus ornithinivorans</name>
    <dbReference type="NCBI Taxonomy" id="226506"/>
    <lineage>
        <taxon>Bacteria</taxon>
        <taxon>Pseudomonadati</taxon>
        <taxon>Bacteroidota</taxon>
        <taxon>Cytophagia</taxon>
        <taxon>Cytophagales</taxon>
        <taxon>Cyclobacteriaceae</taxon>
        <taxon>Algoriphagus</taxon>
    </lineage>
</organism>
<dbReference type="Gene3D" id="3.60.20.10">
    <property type="entry name" value="Glutamine Phosphoribosylpyrophosphate, subunit 1, domain 1"/>
    <property type="match status" value="1"/>
</dbReference>
<evidence type="ECO:0000256" key="2">
    <source>
        <dbReference type="ARBA" id="ARBA00022729"/>
    </source>
</evidence>